<gene>
    <name evidence="1" type="ORF">QAD02_003298</name>
</gene>
<comment type="caution">
    <text evidence="1">The sequence shown here is derived from an EMBL/GenBank/DDBJ whole genome shotgun (WGS) entry which is preliminary data.</text>
</comment>
<accession>A0ACC2NL98</accession>
<dbReference type="EMBL" id="CM056743">
    <property type="protein sequence ID" value="KAJ8672039.1"/>
    <property type="molecule type" value="Genomic_DNA"/>
</dbReference>
<name>A0ACC2NL98_9HYME</name>
<evidence type="ECO:0000313" key="1">
    <source>
        <dbReference type="EMBL" id="KAJ8672039.1"/>
    </source>
</evidence>
<sequence length="142" mass="16122">MCFVVDGGMLLHEMIFEANDKVADVLQKFVRYVKNHFTDETGVYFTKSAERLRRQKLLSSSERIFSRDTTIDANPQHSFANDKYKRRFIDMLDEELTCAGCIVKKADEDADKLIVETALALSNADSNVVIVGEDIDLLVLLN</sequence>
<proteinExistence type="predicted"/>
<evidence type="ECO:0000313" key="2">
    <source>
        <dbReference type="Proteomes" id="UP001239111"/>
    </source>
</evidence>
<reference evidence="1" key="1">
    <citation type="submission" date="2023-04" db="EMBL/GenBank/DDBJ databases">
        <title>A chromosome-level genome assembly of the parasitoid wasp Eretmocerus hayati.</title>
        <authorList>
            <person name="Zhong Y."/>
            <person name="Liu S."/>
            <person name="Liu Y."/>
        </authorList>
    </citation>
    <scope>NUCLEOTIDE SEQUENCE</scope>
    <source>
        <strain evidence="1">ZJU_SS_LIU_2023</strain>
    </source>
</reference>
<keyword evidence="2" id="KW-1185">Reference proteome</keyword>
<dbReference type="Proteomes" id="UP001239111">
    <property type="component" value="Chromosome 3"/>
</dbReference>
<protein>
    <submittedName>
        <fullName evidence="1">Uncharacterized protein</fullName>
    </submittedName>
</protein>
<organism evidence="1 2">
    <name type="scientific">Eretmocerus hayati</name>
    <dbReference type="NCBI Taxonomy" id="131215"/>
    <lineage>
        <taxon>Eukaryota</taxon>
        <taxon>Metazoa</taxon>
        <taxon>Ecdysozoa</taxon>
        <taxon>Arthropoda</taxon>
        <taxon>Hexapoda</taxon>
        <taxon>Insecta</taxon>
        <taxon>Pterygota</taxon>
        <taxon>Neoptera</taxon>
        <taxon>Endopterygota</taxon>
        <taxon>Hymenoptera</taxon>
        <taxon>Apocrita</taxon>
        <taxon>Proctotrupomorpha</taxon>
        <taxon>Chalcidoidea</taxon>
        <taxon>Aphelinidae</taxon>
        <taxon>Aphelininae</taxon>
        <taxon>Eretmocerus</taxon>
    </lineage>
</organism>